<gene>
    <name evidence="2" type="ORF">CEXT_58361</name>
</gene>
<name>A0AAV4RZ60_CAEEX</name>
<dbReference type="EMBL" id="BPLR01008612">
    <property type="protein sequence ID" value="GIY25989.1"/>
    <property type="molecule type" value="Genomic_DNA"/>
</dbReference>
<reference evidence="2 3" key="1">
    <citation type="submission" date="2021-06" db="EMBL/GenBank/DDBJ databases">
        <title>Caerostris extrusa draft genome.</title>
        <authorList>
            <person name="Kono N."/>
            <person name="Arakawa K."/>
        </authorList>
    </citation>
    <scope>NUCLEOTIDE SEQUENCE [LARGE SCALE GENOMIC DNA]</scope>
</reference>
<dbReference type="Proteomes" id="UP001054945">
    <property type="component" value="Unassembled WGS sequence"/>
</dbReference>
<keyword evidence="3" id="KW-1185">Reference proteome</keyword>
<sequence length="103" mass="11457">MSVVYAFTIASPGDVAETKRLCLKDLQVPGDLRVGVQIKRKFESGWTNQSDQRSADARRSFCMRRLRPGPYPTHPLMTGSMSNVTRRSGRLGSSLSVLFSLHS</sequence>
<evidence type="ECO:0000313" key="3">
    <source>
        <dbReference type="Proteomes" id="UP001054945"/>
    </source>
</evidence>
<proteinExistence type="predicted"/>
<feature type="region of interest" description="Disordered" evidence="1">
    <location>
        <begin position="68"/>
        <end position="87"/>
    </location>
</feature>
<evidence type="ECO:0000313" key="2">
    <source>
        <dbReference type="EMBL" id="GIY25989.1"/>
    </source>
</evidence>
<organism evidence="2 3">
    <name type="scientific">Caerostris extrusa</name>
    <name type="common">Bark spider</name>
    <name type="synonym">Caerostris bankana</name>
    <dbReference type="NCBI Taxonomy" id="172846"/>
    <lineage>
        <taxon>Eukaryota</taxon>
        <taxon>Metazoa</taxon>
        <taxon>Ecdysozoa</taxon>
        <taxon>Arthropoda</taxon>
        <taxon>Chelicerata</taxon>
        <taxon>Arachnida</taxon>
        <taxon>Araneae</taxon>
        <taxon>Araneomorphae</taxon>
        <taxon>Entelegynae</taxon>
        <taxon>Araneoidea</taxon>
        <taxon>Araneidae</taxon>
        <taxon>Caerostris</taxon>
    </lineage>
</organism>
<comment type="caution">
    <text evidence="2">The sequence shown here is derived from an EMBL/GenBank/DDBJ whole genome shotgun (WGS) entry which is preliminary data.</text>
</comment>
<dbReference type="AlphaFoldDB" id="A0AAV4RZ60"/>
<evidence type="ECO:0000256" key="1">
    <source>
        <dbReference type="SAM" id="MobiDB-lite"/>
    </source>
</evidence>
<protein>
    <submittedName>
        <fullName evidence="2">Uncharacterized protein</fullName>
    </submittedName>
</protein>
<accession>A0AAV4RZ60</accession>